<protein>
    <recommendedName>
        <fullName evidence="1">D-inositol 3-phosphate glycosyltransferase</fullName>
    </recommendedName>
</protein>
<dbReference type="Proteomes" id="UP000587462">
    <property type="component" value="Unassembled WGS sequence"/>
</dbReference>
<dbReference type="Pfam" id="PF20706">
    <property type="entry name" value="GT4-conflict"/>
    <property type="match status" value="1"/>
</dbReference>
<proteinExistence type="predicted"/>
<dbReference type="Gene3D" id="3.40.50.2000">
    <property type="entry name" value="Glycogen Phosphorylase B"/>
    <property type="match status" value="2"/>
</dbReference>
<evidence type="ECO:0000256" key="3">
    <source>
        <dbReference type="ARBA" id="ARBA00022679"/>
    </source>
</evidence>
<evidence type="ECO:0000313" key="5">
    <source>
        <dbReference type="EMBL" id="NVK78925.1"/>
    </source>
</evidence>
<evidence type="ECO:0000256" key="2">
    <source>
        <dbReference type="ARBA" id="ARBA00022676"/>
    </source>
</evidence>
<dbReference type="EMBL" id="JABBXF010000030">
    <property type="protein sequence ID" value="NVK78925.1"/>
    <property type="molecule type" value="Genomic_DNA"/>
</dbReference>
<evidence type="ECO:0000256" key="4">
    <source>
        <dbReference type="SAM" id="MobiDB-lite"/>
    </source>
</evidence>
<keyword evidence="3 5" id="KW-0808">Transferase</keyword>
<evidence type="ECO:0000313" key="6">
    <source>
        <dbReference type="Proteomes" id="UP000587462"/>
    </source>
</evidence>
<keyword evidence="6" id="KW-1185">Reference proteome</keyword>
<gene>
    <name evidence="5" type="ORF">HG542_14765</name>
</gene>
<accession>A0A7Y7B4X0</accession>
<dbReference type="GO" id="GO:0016757">
    <property type="term" value="F:glycosyltransferase activity"/>
    <property type="evidence" value="ECO:0007669"/>
    <property type="project" value="UniProtKB-KW"/>
</dbReference>
<evidence type="ECO:0000256" key="1">
    <source>
        <dbReference type="ARBA" id="ARBA00021292"/>
    </source>
</evidence>
<dbReference type="PANTHER" id="PTHR12526">
    <property type="entry name" value="GLYCOSYLTRANSFERASE"/>
    <property type="match status" value="1"/>
</dbReference>
<name>A0A7Y7B4X0_STRMO</name>
<reference evidence="5 6" key="1">
    <citation type="submission" date="2020-04" db="EMBL/GenBank/DDBJ databases">
        <title>Draft Genome Sequence of Streptomyces morookaense DSM 40503, an 8-azaguanine-producing strain.</title>
        <authorList>
            <person name="Qi J."/>
            <person name="Gao J.-M."/>
        </authorList>
    </citation>
    <scope>NUCLEOTIDE SEQUENCE [LARGE SCALE GENOMIC DNA]</scope>
    <source>
        <strain evidence="5 6">DSM 40503</strain>
    </source>
</reference>
<comment type="caution">
    <text evidence="5">The sequence shown here is derived from an EMBL/GenBank/DDBJ whole genome shotgun (WGS) entry which is preliminary data.</text>
</comment>
<dbReference type="RefSeq" id="WP_171081495.1">
    <property type="nucleotide sequence ID" value="NZ_BNBU01000006.1"/>
</dbReference>
<dbReference type="AlphaFoldDB" id="A0A7Y7B4X0"/>
<feature type="region of interest" description="Disordered" evidence="4">
    <location>
        <begin position="434"/>
        <end position="489"/>
    </location>
</feature>
<organism evidence="5 6">
    <name type="scientific">Streptomyces morookaense</name>
    <name type="common">Streptoverticillium morookaense</name>
    <dbReference type="NCBI Taxonomy" id="1970"/>
    <lineage>
        <taxon>Bacteria</taxon>
        <taxon>Bacillati</taxon>
        <taxon>Actinomycetota</taxon>
        <taxon>Actinomycetes</taxon>
        <taxon>Kitasatosporales</taxon>
        <taxon>Streptomycetaceae</taxon>
        <taxon>Streptomyces</taxon>
    </lineage>
</organism>
<sequence length="489" mass="53345">MQQNPVDEAGSPSPAPRRRILLVSDVSGLGLGGVPVFNMELARGLAVHHDVTLLTVDPDPAYSQQRMDEQHGNAFVINVKPSKAGMEPREALEELVRRNPAAYGLPSSHGNPFDIIIGHSRFSGPAAAALRDRWYPRARLVHFLHTSPVRLDWIKGRWEKGARNAAIERSVMRRADVVTGVGELLTAEAGRLSEQVVRVPALHEFIPGTEIGERVAGPHGGDTLRLLLPGRATDEIKGVEGAIEAVGLLRKSRDQYGMTRDVHLTVRGGPHPVKQPEQYREWQGIVDKYGARGAVTLLPFSTDPAELRADREGVNAIVMPSLHEGFGLVATEGAGRGVPVLVNEESGAAGFLRKAPDGIGEPCIVRGARRAEAWAQAIAALDADLDRRWENAGRLYEFLRQYSWEHGGQALVDAAMQTTPVTLLPEFRPSYGDITAQAPGGRLQSTGRSRQPWAVSPRYDGSTGWSPDARPARAPWHQRRRLVRSQSVG</sequence>
<dbReference type="SUPFAM" id="SSF53756">
    <property type="entry name" value="UDP-Glycosyltransferase/glycogen phosphorylase"/>
    <property type="match status" value="1"/>
</dbReference>
<dbReference type="CDD" id="cd03801">
    <property type="entry name" value="GT4_PimA-like"/>
    <property type="match status" value="1"/>
</dbReference>
<keyword evidence="2" id="KW-0328">Glycosyltransferase</keyword>
<dbReference type="PANTHER" id="PTHR12526:SF510">
    <property type="entry name" value="D-INOSITOL 3-PHOSPHATE GLYCOSYLTRANSFERASE"/>
    <property type="match status" value="1"/>
</dbReference>